<name>A0ABW2CCK1_9ACTN</name>
<dbReference type="SUPFAM" id="SSF55811">
    <property type="entry name" value="Nudix"/>
    <property type="match status" value="1"/>
</dbReference>
<evidence type="ECO:0000256" key="1">
    <source>
        <dbReference type="SAM" id="MobiDB-lite"/>
    </source>
</evidence>
<feature type="region of interest" description="Disordered" evidence="1">
    <location>
        <begin position="35"/>
        <end position="57"/>
    </location>
</feature>
<dbReference type="InterPro" id="IPR000086">
    <property type="entry name" value="NUDIX_hydrolase_dom"/>
</dbReference>
<dbReference type="InterPro" id="IPR015797">
    <property type="entry name" value="NUDIX_hydrolase-like_dom_sf"/>
</dbReference>
<proteinExistence type="predicted"/>
<gene>
    <name evidence="3" type="ORF">ACFQKB_06325</name>
</gene>
<dbReference type="EMBL" id="JBHSXS010000002">
    <property type="protein sequence ID" value="MFC6879379.1"/>
    <property type="molecule type" value="Genomic_DNA"/>
</dbReference>
<protein>
    <submittedName>
        <fullName evidence="3">NUDIX domain-containing protein</fullName>
    </submittedName>
</protein>
<evidence type="ECO:0000313" key="4">
    <source>
        <dbReference type="Proteomes" id="UP001596380"/>
    </source>
</evidence>
<dbReference type="Proteomes" id="UP001596380">
    <property type="component" value="Unassembled WGS sequence"/>
</dbReference>
<comment type="caution">
    <text evidence="3">The sequence shown here is derived from an EMBL/GenBank/DDBJ whole genome shotgun (WGS) entry which is preliminary data.</text>
</comment>
<dbReference type="RefSeq" id="WP_375539070.1">
    <property type="nucleotide sequence ID" value="NZ_JBHSXE010000001.1"/>
</dbReference>
<feature type="compositionally biased region" description="Low complexity" evidence="1">
    <location>
        <begin position="35"/>
        <end position="44"/>
    </location>
</feature>
<keyword evidence="4" id="KW-1185">Reference proteome</keyword>
<reference evidence="4" key="1">
    <citation type="journal article" date="2019" name="Int. J. Syst. Evol. Microbiol.">
        <title>The Global Catalogue of Microorganisms (GCM) 10K type strain sequencing project: providing services to taxonomists for standard genome sequencing and annotation.</title>
        <authorList>
            <consortium name="The Broad Institute Genomics Platform"/>
            <consortium name="The Broad Institute Genome Sequencing Center for Infectious Disease"/>
            <person name="Wu L."/>
            <person name="Ma J."/>
        </authorList>
    </citation>
    <scope>NUCLEOTIDE SEQUENCE [LARGE SCALE GENOMIC DNA]</scope>
    <source>
        <strain evidence="4">JCM 3369</strain>
    </source>
</reference>
<dbReference type="Gene3D" id="3.90.79.10">
    <property type="entry name" value="Nucleoside Triphosphate Pyrophosphohydrolase"/>
    <property type="match status" value="1"/>
</dbReference>
<dbReference type="Pfam" id="PF00293">
    <property type="entry name" value="NUDIX"/>
    <property type="match status" value="1"/>
</dbReference>
<organism evidence="3 4">
    <name type="scientific">Actinomadura yumaensis</name>
    <dbReference type="NCBI Taxonomy" id="111807"/>
    <lineage>
        <taxon>Bacteria</taxon>
        <taxon>Bacillati</taxon>
        <taxon>Actinomycetota</taxon>
        <taxon>Actinomycetes</taxon>
        <taxon>Streptosporangiales</taxon>
        <taxon>Thermomonosporaceae</taxon>
        <taxon>Actinomadura</taxon>
    </lineage>
</organism>
<evidence type="ECO:0000259" key="2">
    <source>
        <dbReference type="Pfam" id="PF00293"/>
    </source>
</evidence>
<accession>A0ABW2CCK1</accession>
<feature type="domain" description="Nudix hydrolase" evidence="2">
    <location>
        <begin position="5"/>
        <end position="39"/>
    </location>
</feature>
<evidence type="ECO:0000313" key="3">
    <source>
        <dbReference type="EMBL" id="MFC6879379.1"/>
    </source>
</evidence>
<sequence length="57" mass="5757">MNLAVTNDHALLVIRRADNGSWALPGGAIDHGESVAQAASATAASDRDGGGPTSRTR</sequence>